<dbReference type="EMBL" id="QUMU01000008">
    <property type="protein sequence ID" value="REG28700.1"/>
    <property type="molecule type" value="Genomic_DNA"/>
</dbReference>
<dbReference type="InterPro" id="IPR058031">
    <property type="entry name" value="AAA_lid_NorR"/>
</dbReference>
<protein>
    <submittedName>
        <fullName evidence="8">Two-component system nitrogen regulation response regulator GlnG</fullName>
    </submittedName>
</protein>
<feature type="region of interest" description="Disordered" evidence="6">
    <location>
        <begin position="1"/>
        <end position="27"/>
    </location>
</feature>
<name>A0ABX9JWV1_9BACT</name>
<dbReference type="Proteomes" id="UP000256345">
    <property type="component" value="Unassembled WGS sequence"/>
</dbReference>
<dbReference type="SMART" id="SM00382">
    <property type="entry name" value="AAA"/>
    <property type="match status" value="1"/>
</dbReference>
<evidence type="ECO:0000256" key="3">
    <source>
        <dbReference type="ARBA" id="ARBA00023015"/>
    </source>
</evidence>
<evidence type="ECO:0000313" key="8">
    <source>
        <dbReference type="EMBL" id="REG28700.1"/>
    </source>
</evidence>
<sequence>MGRATGREVLQSGPMSRSDPRESQSPPLVAEVSTAVGHEPLAAPSADQVVPVLTVLSHPTATRAGERLLLEGIAAGREVALSRNGPNFTRPGETFGQPLADPFVSRNPLVFSPGEGGRLRLRVGEGGTRVVMDGQLVTSREFTPEELTAGVLLELSGRVVLLLHQDSGGARAPGDTLGMVGTSPGIRRVREHIQRIADLHVPVLVRGETGTGKELVAQAIHQHSPRKGRPFLSVNLGSIPKELAAAELFGAKKGAYSGATQDREGFFRAAQGGTLFLDEVGEAPPEVQVMLLRVLETGELYPVGGQTPIKTDVRLIAATDANLEEHIREGRFKAPLLHRLAGYEIRLPPLRERREDIGMLFQHFAREELESIGEAHRLTPRDPYAEPWLPAPLAVRLLRYAWPGNIRQLRNITRQLVIGSRGQPVLQMDSRLAEELEAAGPAPKPAPAPTAVARRKSTEVSGDELLSALRQHAWDLKLAADTLGIPRSSIYDLIDKHPNIRRAGTLSTEEITACHQACGGDLEAMAQRLEVSKKALNRRLKELGLSARNA</sequence>
<dbReference type="PROSITE" id="PS00675">
    <property type="entry name" value="SIGMA54_INTERACT_1"/>
    <property type="match status" value="1"/>
</dbReference>
<dbReference type="InterPro" id="IPR003593">
    <property type="entry name" value="AAA+_ATPase"/>
</dbReference>
<dbReference type="PANTHER" id="PTHR32071">
    <property type="entry name" value="TRANSCRIPTIONAL REGULATORY PROTEIN"/>
    <property type="match status" value="1"/>
</dbReference>
<keyword evidence="4" id="KW-0238">DNA-binding</keyword>
<dbReference type="Pfam" id="PF00158">
    <property type="entry name" value="Sigma54_activat"/>
    <property type="match status" value="1"/>
</dbReference>
<dbReference type="PROSITE" id="PS50045">
    <property type="entry name" value="SIGMA54_INTERACT_4"/>
    <property type="match status" value="1"/>
</dbReference>
<gene>
    <name evidence="8" type="ORF">ATI61_108241</name>
</gene>
<feature type="domain" description="Sigma-54 factor interaction" evidence="7">
    <location>
        <begin position="179"/>
        <end position="418"/>
    </location>
</feature>
<evidence type="ECO:0000256" key="1">
    <source>
        <dbReference type="ARBA" id="ARBA00022741"/>
    </source>
</evidence>
<comment type="caution">
    <text evidence="8">The sequence shown here is derived from an EMBL/GenBank/DDBJ whole genome shotgun (WGS) entry which is preliminary data.</text>
</comment>
<dbReference type="Gene3D" id="3.40.50.300">
    <property type="entry name" value="P-loop containing nucleotide triphosphate hydrolases"/>
    <property type="match status" value="1"/>
</dbReference>
<evidence type="ECO:0000256" key="6">
    <source>
        <dbReference type="SAM" id="MobiDB-lite"/>
    </source>
</evidence>
<evidence type="ECO:0000313" key="9">
    <source>
        <dbReference type="Proteomes" id="UP000256345"/>
    </source>
</evidence>
<dbReference type="InterPro" id="IPR025944">
    <property type="entry name" value="Sigma_54_int_dom_CS"/>
</dbReference>
<dbReference type="CDD" id="cd00009">
    <property type="entry name" value="AAA"/>
    <property type="match status" value="1"/>
</dbReference>
<dbReference type="InterPro" id="IPR002078">
    <property type="entry name" value="Sigma_54_int"/>
</dbReference>
<keyword evidence="2" id="KW-0067">ATP-binding</keyword>
<dbReference type="InterPro" id="IPR025943">
    <property type="entry name" value="Sigma_54_int_dom_ATP-bd_2"/>
</dbReference>
<keyword evidence="3" id="KW-0805">Transcription regulation</keyword>
<evidence type="ECO:0000259" key="7">
    <source>
        <dbReference type="PROSITE" id="PS50045"/>
    </source>
</evidence>
<evidence type="ECO:0000256" key="2">
    <source>
        <dbReference type="ARBA" id="ARBA00022840"/>
    </source>
</evidence>
<dbReference type="SUPFAM" id="SSF52540">
    <property type="entry name" value="P-loop containing nucleoside triphosphate hydrolases"/>
    <property type="match status" value="1"/>
</dbReference>
<proteinExistence type="predicted"/>
<dbReference type="Pfam" id="PF25601">
    <property type="entry name" value="AAA_lid_14"/>
    <property type="match status" value="1"/>
</dbReference>
<keyword evidence="5" id="KW-0804">Transcription</keyword>
<dbReference type="PANTHER" id="PTHR32071:SF57">
    <property type="entry name" value="C4-DICARBOXYLATE TRANSPORT TRANSCRIPTIONAL REGULATORY PROTEIN DCTD"/>
    <property type="match status" value="1"/>
</dbReference>
<dbReference type="InterPro" id="IPR025662">
    <property type="entry name" value="Sigma_54_int_dom_ATP-bd_1"/>
</dbReference>
<dbReference type="PROSITE" id="PS00676">
    <property type="entry name" value="SIGMA54_INTERACT_2"/>
    <property type="match status" value="1"/>
</dbReference>
<reference evidence="8 9" key="1">
    <citation type="submission" date="2018-08" db="EMBL/GenBank/DDBJ databases">
        <title>Genomic Encyclopedia of Archaeal and Bacterial Type Strains, Phase II (KMG-II): from individual species to whole genera.</title>
        <authorList>
            <person name="Goeker M."/>
        </authorList>
    </citation>
    <scope>NUCLEOTIDE SEQUENCE [LARGE SCALE GENOMIC DNA]</scope>
    <source>
        <strain evidence="8 9">DSM 2261</strain>
    </source>
</reference>
<accession>A0ABX9JWV1</accession>
<dbReference type="Gene3D" id="1.10.8.60">
    <property type="match status" value="1"/>
</dbReference>
<dbReference type="PROSITE" id="PS00688">
    <property type="entry name" value="SIGMA54_INTERACT_3"/>
    <property type="match status" value="1"/>
</dbReference>
<dbReference type="InterPro" id="IPR027417">
    <property type="entry name" value="P-loop_NTPase"/>
</dbReference>
<feature type="region of interest" description="Disordered" evidence="6">
    <location>
        <begin position="436"/>
        <end position="457"/>
    </location>
</feature>
<evidence type="ECO:0000256" key="4">
    <source>
        <dbReference type="ARBA" id="ARBA00023125"/>
    </source>
</evidence>
<keyword evidence="1" id="KW-0547">Nucleotide-binding</keyword>
<evidence type="ECO:0000256" key="5">
    <source>
        <dbReference type="ARBA" id="ARBA00023163"/>
    </source>
</evidence>
<keyword evidence="9" id="KW-1185">Reference proteome</keyword>
<organism evidence="8 9">
    <name type="scientific">Archangium gephyra</name>
    <dbReference type="NCBI Taxonomy" id="48"/>
    <lineage>
        <taxon>Bacteria</taxon>
        <taxon>Pseudomonadati</taxon>
        <taxon>Myxococcota</taxon>
        <taxon>Myxococcia</taxon>
        <taxon>Myxococcales</taxon>
        <taxon>Cystobacterineae</taxon>
        <taxon>Archangiaceae</taxon>
        <taxon>Archangium</taxon>
    </lineage>
</organism>